<dbReference type="AlphaFoldDB" id="A0A1M7N1D3"/>
<gene>
    <name evidence="5" type="ORF">SAMN02746066_04158</name>
</gene>
<proteinExistence type="inferred from homology"/>
<dbReference type="PANTHER" id="PTHR30408">
    <property type="entry name" value="TYPE-1 RESTRICTION ENZYME ECOKI SPECIFICITY PROTEIN"/>
    <property type="match status" value="1"/>
</dbReference>
<feature type="domain" description="Type I restriction modification DNA specificity" evidence="4">
    <location>
        <begin position="2"/>
        <end position="176"/>
    </location>
</feature>
<dbReference type="GO" id="GO:0003677">
    <property type="term" value="F:DNA binding"/>
    <property type="evidence" value="ECO:0007669"/>
    <property type="project" value="UniProtKB-KW"/>
</dbReference>
<dbReference type="SUPFAM" id="SSF116734">
    <property type="entry name" value="DNA methylase specificity domain"/>
    <property type="match status" value="2"/>
</dbReference>
<evidence type="ECO:0000256" key="2">
    <source>
        <dbReference type="ARBA" id="ARBA00022747"/>
    </source>
</evidence>
<dbReference type="STRING" id="1120996.SAMN02746066_04158"/>
<dbReference type="Proteomes" id="UP000184038">
    <property type="component" value="Unassembled WGS sequence"/>
</dbReference>
<organism evidence="5 6">
    <name type="scientific">Anaerosporobacter mobilis DSM 15930</name>
    <dbReference type="NCBI Taxonomy" id="1120996"/>
    <lineage>
        <taxon>Bacteria</taxon>
        <taxon>Bacillati</taxon>
        <taxon>Bacillota</taxon>
        <taxon>Clostridia</taxon>
        <taxon>Lachnospirales</taxon>
        <taxon>Lachnospiraceae</taxon>
        <taxon>Anaerosporobacter</taxon>
    </lineage>
</organism>
<keyword evidence="6" id="KW-1185">Reference proteome</keyword>
<dbReference type="CDD" id="cd17516">
    <property type="entry name" value="RMtype1_S_HinAWORF1578P-TRD2-CR2_like"/>
    <property type="match status" value="1"/>
</dbReference>
<dbReference type="PANTHER" id="PTHR30408:SF13">
    <property type="entry name" value="TYPE I RESTRICTION ENZYME HINDI SPECIFICITY SUBUNIT"/>
    <property type="match status" value="1"/>
</dbReference>
<dbReference type="InterPro" id="IPR000055">
    <property type="entry name" value="Restrct_endonuc_typeI_TRD"/>
</dbReference>
<evidence type="ECO:0000256" key="3">
    <source>
        <dbReference type="ARBA" id="ARBA00023125"/>
    </source>
</evidence>
<evidence type="ECO:0000313" key="5">
    <source>
        <dbReference type="EMBL" id="SHM97288.1"/>
    </source>
</evidence>
<dbReference type="RefSeq" id="WP_073290966.1">
    <property type="nucleotide sequence ID" value="NZ_FRCP01000024.1"/>
</dbReference>
<protein>
    <submittedName>
        <fullName evidence="5">Type I restriction enzyme, S subunit</fullName>
    </submittedName>
</protein>
<reference evidence="5 6" key="1">
    <citation type="submission" date="2016-11" db="EMBL/GenBank/DDBJ databases">
        <authorList>
            <person name="Jaros S."/>
            <person name="Januszkiewicz K."/>
            <person name="Wedrychowicz H."/>
        </authorList>
    </citation>
    <scope>NUCLEOTIDE SEQUENCE [LARGE SCALE GENOMIC DNA]</scope>
    <source>
        <strain evidence="5 6">DSM 15930</strain>
    </source>
</reference>
<keyword evidence="2" id="KW-0680">Restriction system</keyword>
<dbReference type="Gene3D" id="1.10.287.1120">
    <property type="entry name" value="Bipartite methylase S protein"/>
    <property type="match status" value="1"/>
</dbReference>
<evidence type="ECO:0000256" key="1">
    <source>
        <dbReference type="ARBA" id="ARBA00010923"/>
    </source>
</evidence>
<dbReference type="Gene3D" id="3.90.220.20">
    <property type="entry name" value="DNA methylase specificity domains"/>
    <property type="match status" value="2"/>
</dbReference>
<sequence length="388" mass="43372">MINWKETRVGDIGKVITGKTPKTSVDENYGGDIPFITPSDDMTTKYIFATNKKLTDKGAQSVKNSIIPPNTICVSCIGSDLGKVVISTETSVTNQQINSIVLNENEYDLDFIYYIMTSLGKVMNHHSKTSTAVPIVNKTQFSDYTFLCPELVTQKKIGGVLASLDDKISNNRSINRNLQDQAFALFEQLVMEHDPEDVCNLSEISDINPKRILSKNVEARCIDMAKLSTSGAFPDGWEYKLFTGGMKFQNGDTLLARITPCLENGKTAYINFLNDKEVAFGSTEYVVLAAKGNTPPEMLYCLARYSKFVDYAVKNMNGSSGRQRISGETVGQYQVPNFNNDEMDRFRKASESNFEMMKQNSFENMRLVELRDALLPRLMSGEIDVSNL</sequence>
<comment type="similarity">
    <text evidence="1">Belongs to the type-I restriction system S methylase family.</text>
</comment>
<dbReference type="InterPro" id="IPR044946">
    <property type="entry name" value="Restrct_endonuc_typeI_TRD_sf"/>
</dbReference>
<dbReference type="CDD" id="cd17260">
    <property type="entry name" value="RMtype1_S_EcoEI-TRD1-CR1_like"/>
    <property type="match status" value="1"/>
</dbReference>
<dbReference type="InterPro" id="IPR052021">
    <property type="entry name" value="Type-I_RS_S_subunit"/>
</dbReference>
<keyword evidence="3" id="KW-0238">DNA-binding</keyword>
<name>A0A1M7N1D3_9FIRM</name>
<dbReference type="Pfam" id="PF01420">
    <property type="entry name" value="Methylase_S"/>
    <property type="match status" value="1"/>
</dbReference>
<dbReference type="GO" id="GO:0009307">
    <property type="term" value="P:DNA restriction-modification system"/>
    <property type="evidence" value="ECO:0007669"/>
    <property type="project" value="UniProtKB-KW"/>
</dbReference>
<dbReference type="EMBL" id="FRCP01000024">
    <property type="protein sequence ID" value="SHM97288.1"/>
    <property type="molecule type" value="Genomic_DNA"/>
</dbReference>
<evidence type="ECO:0000259" key="4">
    <source>
        <dbReference type="Pfam" id="PF01420"/>
    </source>
</evidence>
<dbReference type="OrthoDB" id="9811611at2"/>
<evidence type="ECO:0000313" key="6">
    <source>
        <dbReference type="Proteomes" id="UP000184038"/>
    </source>
</evidence>
<accession>A0A1M7N1D3</accession>